<accession>A0A165WH07</accession>
<evidence type="ECO:0000256" key="1">
    <source>
        <dbReference type="SAM" id="MobiDB-lite"/>
    </source>
</evidence>
<name>A0A165WH07_9AGAM</name>
<evidence type="ECO:0000313" key="2">
    <source>
        <dbReference type="EMBL" id="KZT31143.1"/>
    </source>
</evidence>
<feature type="compositionally biased region" description="Acidic residues" evidence="1">
    <location>
        <begin position="118"/>
        <end position="128"/>
    </location>
</feature>
<sequence>MNSSITRCWDLLTREERKRVILEAMTHIRNNHIYAERYAHTCTVTFVASVVPMECGIGVANTVHSHPNSPLQIACLVPNSNPRYQFFRDPRCAEMVKIFRNMAHDWYLSRDVELPAEESDKDFDEESSDGSLTSPAPVSEDNWRDRRLALIKKGLSNWRNRRLALIEKGLSADAM</sequence>
<reference evidence="2 3" key="1">
    <citation type="journal article" date="2016" name="Mol. Biol. Evol.">
        <title>Comparative Genomics of Early-Diverging Mushroom-Forming Fungi Provides Insights into the Origins of Lignocellulose Decay Capabilities.</title>
        <authorList>
            <person name="Nagy L.G."/>
            <person name="Riley R."/>
            <person name="Tritt A."/>
            <person name="Adam C."/>
            <person name="Daum C."/>
            <person name="Floudas D."/>
            <person name="Sun H."/>
            <person name="Yadav J.S."/>
            <person name="Pangilinan J."/>
            <person name="Larsson K.H."/>
            <person name="Matsuura K."/>
            <person name="Barry K."/>
            <person name="Labutti K."/>
            <person name="Kuo R."/>
            <person name="Ohm R.A."/>
            <person name="Bhattacharya S.S."/>
            <person name="Shirouzu T."/>
            <person name="Yoshinaga Y."/>
            <person name="Martin F.M."/>
            <person name="Grigoriev I.V."/>
            <person name="Hibbett D.S."/>
        </authorList>
    </citation>
    <scope>NUCLEOTIDE SEQUENCE [LARGE SCALE GENOMIC DNA]</scope>
    <source>
        <strain evidence="2 3">HHB10207 ss-3</strain>
    </source>
</reference>
<dbReference type="EMBL" id="KV428809">
    <property type="protein sequence ID" value="KZT31143.1"/>
    <property type="molecule type" value="Genomic_DNA"/>
</dbReference>
<dbReference type="AlphaFoldDB" id="A0A165WH07"/>
<gene>
    <name evidence="2" type="ORF">SISSUDRAFT_1038662</name>
</gene>
<keyword evidence="3" id="KW-1185">Reference proteome</keyword>
<evidence type="ECO:0000313" key="3">
    <source>
        <dbReference type="Proteomes" id="UP000076798"/>
    </source>
</evidence>
<proteinExistence type="predicted"/>
<organism evidence="2 3">
    <name type="scientific">Sistotremastrum suecicum HHB10207 ss-3</name>
    <dbReference type="NCBI Taxonomy" id="1314776"/>
    <lineage>
        <taxon>Eukaryota</taxon>
        <taxon>Fungi</taxon>
        <taxon>Dikarya</taxon>
        <taxon>Basidiomycota</taxon>
        <taxon>Agaricomycotina</taxon>
        <taxon>Agaricomycetes</taxon>
        <taxon>Sistotremastrales</taxon>
        <taxon>Sistotremastraceae</taxon>
        <taxon>Sistotremastrum</taxon>
    </lineage>
</organism>
<feature type="region of interest" description="Disordered" evidence="1">
    <location>
        <begin position="118"/>
        <end position="139"/>
    </location>
</feature>
<dbReference type="Proteomes" id="UP000076798">
    <property type="component" value="Unassembled WGS sequence"/>
</dbReference>
<protein>
    <submittedName>
        <fullName evidence="2">Uncharacterized protein</fullName>
    </submittedName>
</protein>